<keyword evidence="6" id="KW-1185">Reference proteome</keyword>
<keyword evidence="3" id="KW-0732">Signal</keyword>
<dbReference type="Proteomes" id="UP000825729">
    <property type="component" value="Unassembled WGS sequence"/>
</dbReference>
<accession>A0AAV7EKK1</accession>
<feature type="chain" id="PRO_5043383918" description="Cystatin domain-containing protein" evidence="3">
    <location>
        <begin position="20"/>
        <end position="118"/>
    </location>
</feature>
<protein>
    <recommendedName>
        <fullName evidence="4">Cystatin domain-containing protein</fullName>
    </recommendedName>
</protein>
<gene>
    <name evidence="5" type="ORF">H6P81_009313</name>
</gene>
<name>A0AAV7EKK1_ARIFI</name>
<evidence type="ECO:0000256" key="2">
    <source>
        <dbReference type="ARBA" id="ARBA00022704"/>
    </source>
</evidence>
<keyword evidence="1" id="KW-0646">Protease inhibitor</keyword>
<dbReference type="SUPFAM" id="SSF54403">
    <property type="entry name" value="Cystatin/monellin"/>
    <property type="match status" value="1"/>
</dbReference>
<evidence type="ECO:0000256" key="1">
    <source>
        <dbReference type="ARBA" id="ARBA00022690"/>
    </source>
</evidence>
<dbReference type="InterPro" id="IPR000010">
    <property type="entry name" value="Cystatin_dom"/>
</dbReference>
<dbReference type="Gene3D" id="3.10.450.10">
    <property type="match status" value="1"/>
</dbReference>
<reference evidence="5 6" key="1">
    <citation type="submission" date="2021-07" db="EMBL/GenBank/DDBJ databases">
        <title>The Aristolochia fimbriata genome: insights into angiosperm evolution, floral development and chemical biosynthesis.</title>
        <authorList>
            <person name="Jiao Y."/>
        </authorList>
    </citation>
    <scope>NUCLEOTIDE SEQUENCE [LARGE SCALE GENOMIC DNA]</scope>
    <source>
        <strain evidence="5">IBCAS-2021</strain>
        <tissue evidence="5">Leaf</tissue>
    </source>
</reference>
<evidence type="ECO:0000313" key="5">
    <source>
        <dbReference type="EMBL" id="KAG9449348.1"/>
    </source>
</evidence>
<dbReference type="GO" id="GO:0004869">
    <property type="term" value="F:cysteine-type endopeptidase inhibitor activity"/>
    <property type="evidence" value="ECO:0007669"/>
    <property type="project" value="UniProtKB-KW"/>
</dbReference>
<dbReference type="InterPro" id="IPR046350">
    <property type="entry name" value="Cystatin_sf"/>
</dbReference>
<evidence type="ECO:0000259" key="4">
    <source>
        <dbReference type="Pfam" id="PF16845"/>
    </source>
</evidence>
<sequence>MRAPPILVVLLFAVLLAAAAEGGGCRRALGDEEWVFLNPTYPEAYDLARFAIKEHNTEDKDTVVFSELVWYFYRHIEDPTRYRIFFEAGYIGAITRMYEAIVWEREIRHLFYFGPSDR</sequence>
<feature type="signal peptide" evidence="3">
    <location>
        <begin position="1"/>
        <end position="19"/>
    </location>
</feature>
<dbReference type="AlphaFoldDB" id="A0AAV7EKK1"/>
<keyword evidence="2" id="KW-0789">Thiol protease inhibitor</keyword>
<dbReference type="Pfam" id="PF16845">
    <property type="entry name" value="SQAPI"/>
    <property type="match status" value="1"/>
</dbReference>
<evidence type="ECO:0000313" key="6">
    <source>
        <dbReference type="Proteomes" id="UP000825729"/>
    </source>
</evidence>
<feature type="domain" description="Cystatin" evidence="4">
    <location>
        <begin position="45"/>
        <end position="110"/>
    </location>
</feature>
<organism evidence="5 6">
    <name type="scientific">Aristolochia fimbriata</name>
    <name type="common">White veined hardy Dutchman's pipe vine</name>
    <dbReference type="NCBI Taxonomy" id="158543"/>
    <lineage>
        <taxon>Eukaryota</taxon>
        <taxon>Viridiplantae</taxon>
        <taxon>Streptophyta</taxon>
        <taxon>Embryophyta</taxon>
        <taxon>Tracheophyta</taxon>
        <taxon>Spermatophyta</taxon>
        <taxon>Magnoliopsida</taxon>
        <taxon>Magnoliidae</taxon>
        <taxon>Piperales</taxon>
        <taxon>Aristolochiaceae</taxon>
        <taxon>Aristolochia</taxon>
    </lineage>
</organism>
<proteinExistence type="predicted"/>
<evidence type="ECO:0000256" key="3">
    <source>
        <dbReference type="SAM" id="SignalP"/>
    </source>
</evidence>
<comment type="caution">
    <text evidence="5">The sequence shown here is derived from an EMBL/GenBank/DDBJ whole genome shotgun (WGS) entry which is preliminary data.</text>
</comment>
<dbReference type="EMBL" id="JAINDJ010000004">
    <property type="protein sequence ID" value="KAG9449348.1"/>
    <property type="molecule type" value="Genomic_DNA"/>
</dbReference>